<sequence>MFYRRKLVLALLQKFEGSLGKTSFQKFLLLLTKMQERPDYHFVPYKFGCFSFQAMADISTMTKYEQVVLDSHGIKKIDKADYIIQLKETDKRALNQLFLLHGKKNYKDLIKYTYSKYPFYAINSEIADRYLAEDDLRIVRQHRPQSNRTILYTIGYEGITLEEYLNKLLLNDVKVLVDVRNNPLSMKYGFSKSQLVNSCKSVGIAYIHIPEVGIVSEQRQELKSQKDYDDPSAFFTL</sequence>
<protein>
    <submittedName>
        <fullName evidence="1">Uncharacterized protein DUF488</fullName>
    </submittedName>
</protein>
<dbReference type="EMBL" id="VIWO01000003">
    <property type="protein sequence ID" value="TWF41404.1"/>
    <property type="molecule type" value="Genomic_DNA"/>
</dbReference>
<organism evidence="1 2">
    <name type="scientific">Chitinophaga polysaccharea</name>
    <dbReference type="NCBI Taxonomy" id="1293035"/>
    <lineage>
        <taxon>Bacteria</taxon>
        <taxon>Pseudomonadati</taxon>
        <taxon>Bacteroidota</taxon>
        <taxon>Chitinophagia</taxon>
        <taxon>Chitinophagales</taxon>
        <taxon>Chitinophagaceae</taxon>
        <taxon>Chitinophaga</taxon>
    </lineage>
</organism>
<evidence type="ECO:0000313" key="2">
    <source>
        <dbReference type="Proteomes" id="UP000320811"/>
    </source>
</evidence>
<comment type="caution">
    <text evidence="1">The sequence shown here is derived from an EMBL/GenBank/DDBJ whole genome shotgun (WGS) entry which is preliminary data.</text>
</comment>
<dbReference type="Pfam" id="PF04343">
    <property type="entry name" value="DUF488"/>
    <property type="match status" value="1"/>
</dbReference>
<accession>A0A561PTF3</accession>
<dbReference type="PANTHER" id="PTHR39337">
    <property type="entry name" value="BLR5642 PROTEIN"/>
    <property type="match status" value="1"/>
</dbReference>
<dbReference type="AlphaFoldDB" id="A0A561PTF3"/>
<gene>
    <name evidence="1" type="ORF">FHW36_103208</name>
</gene>
<evidence type="ECO:0000313" key="1">
    <source>
        <dbReference type="EMBL" id="TWF41404.1"/>
    </source>
</evidence>
<reference evidence="1 2" key="1">
    <citation type="submission" date="2019-06" db="EMBL/GenBank/DDBJ databases">
        <title>Sorghum-associated microbial communities from plants grown in Nebraska, USA.</title>
        <authorList>
            <person name="Schachtman D."/>
        </authorList>
    </citation>
    <scope>NUCLEOTIDE SEQUENCE [LARGE SCALE GENOMIC DNA]</scope>
    <source>
        <strain evidence="1 2">1209</strain>
    </source>
</reference>
<dbReference type="Proteomes" id="UP000320811">
    <property type="component" value="Unassembled WGS sequence"/>
</dbReference>
<dbReference type="OrthoDB" id="9810084at2"/>
<dbReference type="InterPro" id="IPR007438">
    <property type="entry name" value="DUF488"/>
</dbReference>
<name>A0A561PTF3_9BACT</name>
<keyword evidence="2" id="KW-1185">Reference proteome</keyword>
<proteinExistence type="predicted"/>
<dbReference type="PANTHER" id="PTHR39337:SF1">
    <property type="entry name" value="BLR5642 PROTEIN"/>
    <property type="match status" value="1"/>
</dbReference>